<dbReference type="InterPro" id="IPR029052">
    <property type="entry name" value="Metallo-depent_PP-like"/>
</dbReference>
<protein>
    <recommendedName>
        <fullName evidence="1">Calcineurin-like phosphoesterase domain-containing protein</fullName>
    </recommendedName>
</protein>
<dbReference type="Proteomes" id="UP000244912">
    <property type="component" value="Unassembled WGS sequence"/>
</dbReference>
<gene>
    <name evidence="2" type="ORF">PAA8504_02589</name>
</gene>
<name>A0A2R8BX56_9RHOB</name>
<dbReference type="AlphaFoldDB" id="A0A2R8BX56"/>
<evidence type="ECO:0000313" key="3">
    <source>
        <dbReference type="Proteomes" id="UP000244912"/>
    </source>
</evidence>
<dbReference type="InterPro" id="IPR004843">
    <property type="entry name" value="Calcineurin-like_PHP"/>
</dbReference>
<proteinExistence type="predicted"/>
<dbReference type="Pfam" id="PF00149">
    <property type="entry name" value="Metallophos"/>
    <property type="match status" value="1"/>
</dbReference>
<evidence type="ECO:0000259" key="1">
    <source>
        <dbReference type="Pfam" id="PF00149"/>
    </source>
</evidence>
<evidence type="ECO:0000313" key="2">
    <source>
        <dbReference type="EMBL" id="SPJ24751.1"/>
    </source>
</evidence>
<accession>A0A2R8BX56</accession>
<reference evidence="3" key="1">
    <citation type="submission" date="2018-03" db="EMBL/GenBank/DDBJ databases">
        <authorList>
            <person name="Rodrigo-Torres L."/>
            <person name="Arahal R. D."/>
            <person name="Lucena T."/>
        </authorList>
    </citation>
    <scope>NUCLEOTIDE SEQUENCE [LARGE SCALE GENOMIC DNA]</scope>
    <source>
        <strain evidence="3">CECT 8504</strain>
    </source>
</reference>
<organism evidence="2 3">
    <name type="scientific">Palleronia abyssalis</name>
    <dbReference type="NCBI Taxonomy" id="1501240"/>
    <lineage>
        <taxon>Bacteria</taxon>
        <taxon>Pseudomonadati</taxon>
        <taxon>Pseudomonadota</taxon>
        <taxon>Alphaproteobacteria</taxon>
        <taxon>Rhodobacterales</taxon>
        <taxon>Roseobacteraceae</taxon>
        <taxon>Palleronia</taxon>
    </lineage>
</organism>
<dbReference type="SUPFAM" id="SSF56300">
    <property type="entry name" value="Metallo-dependent phosphatases"/>
    <property type="match status" value="1"/>
</dbReference>
<dbReference type="PIRSF" id="PIRSF000887">
    <property type="entry name" value="Pesterase_MJ0037"/>
    <property type="match status" value="1"/>
</dbReference>
<dbReference type="EMBL" id="ONZF01000005">
    <property type="protein sequence ID" value="SPJ24751.1"/>
    <property type="molecule type" value="Genomic_DNA"/>
</dbReference>
<dbReference type="GO" id="GO:0016787">
    <property type="term" value="F:hydrolase activity"/>
    <property type="evidence" value="ECO:0007669"/>
    <property type="project" value="InterPro"/>
</dbReference>
<dbReference type="InterPro" id="IPR026336">
    <property type="entry name" value="PdeM-like"/>
</dbReference>
<sequence length="229" mass="25310">MAIERTMNFFEFALQNERLRLLSTGALWWPKAGTLVVSDLHFGKSERVARRSGQMLPPYETRDTLARLDADVLATKPQRVICLGDSFDDDAAREGLGIAEKLWIARMQAGRDWVWITGNHDPALHDLGGRSRPELSVGPLVFRHITTRSPGEISGHYHPKARLVLRGRSVSRPCCLYDGTHAILPAYGTYTGGLDWLNPALRSLMAEDACAILTGQRPCAVPVPQGARA</sequence>
<dbReference type="Gene3D" id="3.60.21.10">
    <property type="match status" value="1"/>
</dbReference>
<keyword evidence="3" id="KW-1185">Reference proteome</keyword>
<dbReference type="InterPro" id="IPR024173">
    <property type="entry name" value="Pesterase_MJ0037-like"/>
</dbReference>
<dbReference type="PANTHER" id="PTHR39323:SF1">
    <property type="entry name" value="BLR1149 PROTEIN"/>
    <property type="match status" value="1"/>
</dbReference>
<feature type="domain" description="Calcineurin-like phosphoesterase" evidence="1">
    <location>
        <begin position="35"/>
        <end position="130"/>
    </location>
</feature>
<dbReference type="NCBIfam" id="TIGR04123">
    <property type="entry name" value="P_estr_lig_assc"/>
    <property type="match status" value="1"/>
</dbReference>
<dbReference type="PANTHER" id="PTHR39323">
    <property type="entry name" value="BLR1149 PROTEIN"/>
    <property type="match status" value="1"/>
</dbReference>